<gene>
    <name evidence="4" type="ORF">SAMN05661099_3538</name>
</gene>
<dbReference type="Gene3D" id="2.160.10.10">
    <property type="entry name" value="Hexapeptide repeat proteins"/>
    <property type="match status" value="1"/>
</dbReference>
<dbReference type="InterPro" id="IPR001451">
    <property type="entry name" value="Hexapep"/>
</dbReference>
<dbReference type="PANTHER" id="PTHR23416:SF78">
    <property type="entry name" value="LIPOPOLYSACCHARIDE BIOSYNTHESIS O-ACETYL TRANSFERASE WBBJ-RELATED"/>
    <property type="match status" value="1"/>
</dbReference>
<evidence type="ECO:0000256" key="3">
    <source>
        <dbReference type="ARBA" id="ARBA00023315"/>
    </source>
</evidence>
<dbReference type="InterPro" id="IPR051159">
    <property type="entry name" value="Hexapeptide_acetyltransf"/>
</dbReference>
<proteinExistence type="predicted"/>
<dbReference type="InterPro" id="IPR018357">
    <property type="entry name" value="Hexapep_transf_CS"/>
</dbReference>
<dbReference type="Pfam" id="PF00132">
    <property type="entry name" value="Hexapep"/>
    <property type="match status" value="1"/>
</dbReference>
<evidence type="ECO:0000256" key="1">
    <source>
        <dbReference type="ARBA" id="ARBA00022679"/>
    </source>
</evidence>
<protein>
    <submittedName>
        <fullName evidence="4">Acetyltransferase (Isoleucine patch superfamily)</fullName>
    </submittedName>
</protein>
<dbReference type="PROSITE" id="PS00101">
    <property type="entry name" value="HEXAPEP_TRANSFERASES"/>
    <property type="match status" value="1"/>
</dbReference>
<dbReference type="Proteomes" id="UP000189981">
    <property type="component" value="Unassembled WGS sequence"/>
</dbReference>
<keyword evidence="5" id="KW-1185">Reference proteome</keyword>
<dbReference type="EMBL" id="FUYR01000007">
    <property type="protein sequence ID" value="SKB93113.1"/>
    <property type="molecule type" value="Genomic_DNA"/>
</dbReference>
<keyword evidence="1 4" id="KW-0808">Transferase</keyword>
<sequence length="249" mass="27620">MRSETSFLHSYKFILNRFPAEWKTRDILTTFFRLSSFYIRGMWERLFFKSSSGWVLVGKGASIRYARHLSTGRDFIVEDYAEVNCMTYRGIVVGDRVTIGKHAIIRPTNIYGSAIGEGLKIGNNSSIGPYSYIGCSGFIEIGDNVMMSPRVSIYAENHLFDDPNLTIKEQGVKREFVKIEDDCWIAANTIILAGVTIGKGSVIAAGSVVTKDVPPYSIVGGVPAKVIKNRKAVDGGRWTVESGELRVES</sequence>
<reference evidence="5" key="1">
    <citation type="submission" date="2017-02" db="EMBL/GenBank/DDBJ databases">
        <authorList>
            <person name="Varghese N."/>
            <person name="Submissions S."/>
        </authorList>
    </citation>
    <scope>NUCLEOTIDE SEQUENCE [LARGE SCALE GENOMIC DNA]</scope>
    <source>
        <strain evidence="5">DSM 22385</strain>
    </source>
</reference>
<evidence type="ECO:0000313" key="4">
    <source>
        <dbReference type="EMBL" id="SKB93113.1"/>
    </source>
</evidence>
<dbReference type="CDD" id="cd04647">
    <property type="entry name" value="LbH_MAT_like"/>
    <property type="match status" value="1"/>
</dbReference>
<dbReference type="Pfam" id="PF14602">
    <property type="entry name" value="Hexapep_2"/>
    <property type="match status" value="1"/>
</dbReference>
<dbReference type="GO" id="GO:0016746">
    <property type="term" value="F:acyltransferase activity"/>
    <property type="evidence" value="ECO:0007669"/>
    <property type="project" value="UniProtKB-KW"/>
</dbReference>
<keyword evidence="2" id="KW-0677">Repeat</keyword>
<dbReference type="RefSeq" id="WP_079704038.1">
    <property type="nucleotide sequence ID" value="NZ_FUYR01000007.1"/>
</dbReference>
<dbReference type="PANTHER" id="PTHR23416">
    <property type="entry name" value="SIALIC ACID SYNTHASE-RELATED"/>
    <property type="match status" value="1"/>
</dbReference>
<dbReference type="SUPFAM" id="SSF51161">
    <property type="entry name" value="Trimeric LpxA-like enzymes"/>
    <property type="match status" value="2"/>
</dbReference>
<dbReference type="STRING" id="572036.SAMN05661099_3538"/>
<dbReference type="OrthoDB" id="9801697at2"/>
<evidence type="ECO:0000256" key="2">
    <source>
        <dbReference type="ARBA" id="ARBA00022737"/>
    </source>
</evidence>
<keyword evidence="3" id="KW-0012">Acyltransferase</keyword>
<organism evidence="4 5">
    <name type="scientific">Daejeonella lutea</name>
    <dbReference type="NCBI Taxonomy" id="572036"/>
    <lineage>
        <taxon>Bacteria</taxon>
        <taxon>Pseudomonadati</taxon>
        <taxon>Bacteroidota</taxon>
        <taxon>Sphingobacteriia</taxon>
        <taxon>Sphingobacteriales</taxon>
        <taxon>Sphingobacteriaceae</taxon>
        <taxon>Daejeonella</taxon>
    </lineage>
</organism>
<accession>A0A1T5FAA9</accession>
<dbReference type="InterPro" id="IPR011004">
    <property type="entry name" value="Trimer_LpxA-like_sf"/>
</dbReference>
<dbReference type="AlphaFoldDB" id="A0A1T5FAA9"/>
<evidence type="ECO:0000313" key="5">
    <source>
        <dbReference type="Proteomes" id="UP000189981"/>
    </source>
</evidence>
<name>A0A1T5FAA9_9SPHI</name>